<feature type="compositionally biased region" description="Basic and acidic residues" evidence="2">
    <location>
        <begin position="432"/>
        <end position="454"/>
    </location>
</feature>
<feature type="compositionally biased region" description="Basic residues" evidence="2">
    <location>
        <begin position="571"/>
        <end position="593"/>
    </location>
</feature>
<accession>A0A1B8AXC7</accession>
<feature type="compositionally biased region" description="Low complexity" evidence="2">
    <location>
        <begin position="29"/>
        <end position="48"/>
    </location>
</feature>
<feature type="region of interest" description="Disordered" evidence="2">
    <location>
        <begin position="104"/>
        <end position="124"/>
    </location>
</feature>
<dbReference type="Proteomes" id="UP000091967">
    <property type="component" value="Unassembled WGS sequence"/>
</dbReference>
<keyword evidence="1" id="KW-0175">Coiled coil</keyword>
<feature type="compositionally biased region" description="Polar residues" evidence="2">
    <location>
        <begin position="492"/>
        <end position="504"/>
    </location>
</feature>
<evidence type="ECO:0000313" key="3">
    <source>
        <dbReference type="EMBL" id="OBS25173.1"/>
    </source>
</evidence>
<name>A0A1B8AXC7_FUSPO</name>
<feature type="region of interest" description="Disordered" evidence="2">
    <location>
        <begin position="478"/>
        <end position="504"/>
    </location>
</feature>
<feature type="coiled-coil region" evidence="1">
    <location>
        <begin position="285"/>
        <end position="368"/>
    </location>
</feature>
<dbReference type="OMA" id="ESKCHER"/>
<feature type="compositionally biased region" description="Basic residues" evidence="2">
    <location>
        <begin position="543"/>
        <end position="558"/>
    </location>
</feature>
<organism evidence="3 4">
    <name type="scientific">Fusarium poae</name>
    <dbReference type="NCBI Taxonomy" id="36050"/>
    <lineage>
        <taxon>Eukaryota</taxon>
        <taxon>Fungi</taxon>
        <taxon>Dikarya</taxon>
        <taxon>Ascomycota</taxon>
        <taxon>Pezizomycotina</taxon>
        <taxon>Sordariomycetes</taxon>
        <taxon>Hypocreomycetidae</taxon>
        <taxon>Hypocreales</taxon>
        <taxon>Nectriaceae</taxon>
        <taxon>Fusarium</taxon>
    </lineage>
</organism>
<protein>
    <submittedName>
        <fullName evidence="3">Uncharacterized protein</fullName>
    </submittedName>
</protein>
<evidence type="ECO:0000313" key="4">
    <source>
        <dbReference type="Proteomes" id="UP000091967"/>
    </source>
</evidence>
<feature type="compositionally biased region" description="Polar residues" evidence="2">
    <location>
        <begin position="1"/>
        <end position="10"/>
    </location>
</feature>
<dbReference type="AlphaFoldDB" id="A0A1B8AXC7"/>
<feature type="coiled-coil region" evidence="1">
    <location>
        <begin position="197"/>
        <end position="231"/>
    </location>
</feature>
<evidence type="ECO:0000256" key="1">
    <source>
        <dbReference type="SAM" id="Coils"/>
    </source>
</evidence>
<comment type="caution">
    <text evidence="3">The sequence shown here is derived from an EMBL/GenBank/DDBJ whole genome shotgun (WGS) entry which is preliminary data.</text>
</comment>
<dbReference type="EMBL" id="LYXU01000002">
    <property type="protein sequence ID" value="OBS25173.1"/>
    <property type="molecule type" value="Genomic_DNA"/>
</dbReference>
<feature type="region of interest" description="Disordered" evidence="2">
    <location>
        <begin position="419"/>
        <end position="454"/>
    </location>
</feature>
<proteinExistence type="predicted"/>
<feature type="region of interest" description="Disordered" evidence="2">
    <location>
        <begin position="1"/>
        <end position="89"/>
    </location>
</feature>
<gene>
    <name evidence="3" type="ORF">FPOA_05708</name>
</gene>
<feature type="region of interest" description="Disordered" evidence="2">
    <location>
        <begin position="380"/>
        <end position="401"/>
    </location>
</feature>
<sequence length="639" mass="72997">MASSSKSNSPPAGVRKIKREHGRSQQKLSSSSSSSSSPVTPSETTSTTRGYETPGSTFSKTERDAPRSGRSTPSGRIPCPSLSPSSNKRNYRWSKLSSISSSHCSLLNNESSSDEGGLSHGDGIYEVQEGKNTKMPKDLGSHNKVSSDILKWMKSAIELKISDALEIKFHPLLDKLAEEVRMRCETDAQLKSVTVEKEEALRAHSELKAHTAALEEKLKKSEEDLRELQETQVTKRVLHGEYQGVKQYSNKNVNEHRRISENTSEVTKENIIYLEDRWNKTAKEREEVRDQATEYKTKNTTLEKNKVKLETDNYELTEQLKASKYDTLRLRWDLEEVEKRLNRCERDNATLKQEKVELEKDNVSLVKQRDEFVSEAANKKVSQVQASTQTDSANQNTSTTTEGNYVATVDWKEDAINHSASQDGDEASSDVPVHEEETQENHREEYRLESDQDKEHDFLEYDALLKHSEESLERLLATNSDEASERDAEPGTNEQQRTNEFTAQGDATVTETPADMILTERQVVPLEEPVPQSHTPEVPVHDSKRRRNNKVSKIHKHRLREDEESIQQKDARRHHRSRNSKKQHIPASRTHRTQKQERVVTQLAWVKCLKHPRSFLKIYYNMKGIFDEMCKAGRSGRVC</sequence>
<reference evidence="3 4" key="1">
    <citation type="submission" date="2016-06" db="EMBL/GenBank/DDBJ databases">
        <title>Living apart together: crosstalk between the core and supernumerary genomes in a fungal plant pathogen.</title>
        <authorList>
            <person name="Vanheule A."/>
            <person name="Audenaert K."/>
            <person name="Warris S."/>
            <person name="Van De Geest H."/>
            <person name="Schijlen E."/>
            <person name="Hofte M."/>
            <person name="De Saeger S."/>
            <person name="Haesaert G."/>
            <person name="Waalwijk C."/>
            <person name="Van Der Lee T."/>
        </authorList>
    </citation>
    <scope>NUCLEOTIDE SEQUENCE [LARGE SCALE GENOMIC DNA]</scope>
    <source>
        <strain evidence="3 4">2516</strain>
    </source>
</reference>
<evidence type="ECO:0000256" key="2">
    <source>
        <dbReference type="SAM" id="MobiDB-lite"/>
    </source>
</evidence>
<keyword evidence="4" id="KW-1185">Reference proteome</keyword>
<feature type="region of interest" description="Disordered" evidence="2">
    <location>
        <begin position="525"/>
        <end position="596"/>
    </location>
</feature>